<dbReference type="Proteomes" id="UP000272474">
    <property type="component" value="Unassembled WGS sequence"/>
</dbReference>
<feature type="compositionally biased region" description="Low complexity" evidence="6">
    <location>
        <begin position="448"/>
        <end position="467"/>
    </location>
</feature>
<dbReference type="AlphaFoldDB" id="A0A3A9YV72"/>
<dbReference type="InterPro" id="IPR039425">
    <property type="entry name" value="RNA_pol_sigma-70-like"/>
</dbReference>
<keyword evidence="8" id="KW-1185">Reference proteome</keyword>
<feature type="compositionally biased region" description="Gly residues" evidence="6">
    <location>
        <begin position="383"/>
        <end position="400"/>
    </location>
</feature>
<keyword evidence="4" id="KW-0238">DNA-binding</keyword>
<dbReference type="EMBL" id="RBAL01000013">
    <property type="protein sequence ID" value="RKN39474.1"/>
    <property type="molecule type" value="Genomic_DNA"/>
</dbReference>
<dbReference type="GO" id="GO:0003677">
    <property type="term" value="F:DNA binding"/>
    <property type="evidence" value="ECO:0007669"/>
    <property type="project" value="UniProtKB-KW"/>
</dbReference>
<dbReference type="PANTHER" id="PTHR43133">
    <property type="entry name" value="RNA POLYMERASE ECF-TYPE SIGMA FACTO"/>
    <property type="match status" value="1"/>
</dbReference>
<feature type="compositionally biased region" description="Low complexity" evidence="6">
    <location>
        <begin position="487"/>
        <end position="496"/>
    </location>
</feature>
<evidence type="ECO:0000256" key="3">
    <source>
        <dbReference type="ARBA" id="ARBA00023082"/>
    </source>
</evidence>
<protein>
    <submittedName>
        <fullName evidence="7">Sigma-70 family RNA polymerase sigma factor</fullName>
    </submittedName>
</protein>
<feature type="compositionally biased region" description="Low complexity" evidence="6">
    <location>
        <begin position="137"/>
        <end position="148"/>
    </location>
</feature>
<feature type="region of interest" description="Disordered" evidence="6">
    <location>
        <begin position="360"/>
        <end position="402"/>
    </location>
</feature>
<evidence type="ECO:0000256" key="6">
    <source>
        <dbReference type="SAM" id="MobiDB-lite"/>
    </source>
</evidence>
<evidence type="ECO:0000256" key="5">
    <source>
        <dbReference type="ARBA" id="ARBA00023163"/>
    </source>
</evidence>
<feature type="compositionally biased region" description="Gly residues" evidence="6">
    <location>
        <begin position="8"/>
        <end position="18"/>
    </location>
</feature>
<dbReference type="InterPro" id="IPR013324">
    <property type="entry name" value="RNA_pol_sigma_r3/r4-like"/>
</dbReference>
<feature type="region of interest" description="Disordered" evidence="6">
    <location>
        <begin position="1"/>
        <end position="24"/>
    </location>
</feature>
<gene>
    <name evidence="7" type="ORF">D7294_21000</name>
</gene>
<evidence type="ECO:0000256" key="4">
    <source>
        <dbReference type="ARBA" id="ARBA00023125"/>
    </source>
</evidence>
<sequence length="584" mass="56663">MSTERAPGGAGAPGGGRPAAGLRQAPDAVLAARAGRGDEAAFAELYGRHARAVRREARDSGLSADAAEDLTEETFLHTLQALRGGGTVARVREHLLATVRRMAADWPAEGRPGADRPAADWSSAGDWPAAEGGGEGAAAPADGNAAGGPSAEEQALRRAERGILATAYRSLPPRWRKVLWLTAVERQPPERVGRELGLTPNAAAVLAHRAREGLRQAYLQAHVSAALTGRASCRRYANKLGAGLRRPSMPRGLRRHLDACARCRSAYLELADLNARLREVLPVAVAGWFAASLPTGGSPALDVAAGTGLGSSGAAAGASGTGGVLGKFAVAAAVALAGGPAAPGVAHAAGDEAAAGAAPAAAGAERPAAWPTGRAAAEPAAGEAGGGPARTGPGAGGGPGAQAPCPQLRAAVLPALDCAVTALTGELAGVTGPLLPLAQAGPLGSLPLDGGPLPGPAGRAGALESPAAPAPLPGDPSPAGPGSVPRADAPAAPLAGSAAGALPDALQDTLPGAAAGGPAPAVATLSAALSPAAGPPPGAPSATPPGAEPGTESATEPGTLSGALSALTGRDVPGPRSWASPARP</sequence>
<name>A0A3A9YV72_9ACTN</name>
<keyword evidence="3" id="KW-0731">Sigma factor</keyword>
<dbReference type="NCBIfam" id="TIGR02937">
    <property type="entry name" value="sigma70-ECF"/>
    <property type="match status" value="1"/>
</dbReference>
<dbReference type="PANTHER" id="PTHR43133:SF8">
    <property type="entry name" value="RNA POLYMERASE SIGMA FACTOR HI_1459-RELATED"/>
    <property type="match status" value="1"/>
</dbReference>
<reference evidence="7 8" key="1">
    <citation type="journal article" date="2014" name="Int. J. Syst. Evol. Microbiol.">
        <title>Streptomyces hoynatensis sp. nov., isolated from deep marine sediment.</title>
        <authorList>
            <person name="Veyisoglu A."/>
            <person name="Sahin N."/>
        </authorList>
    </citation>
    <scope>NUCLEOTIDE SEQUENCE [LARGE SCALE GENOMIC DNA]</scope>
    <source>
        <strain evidence="7 8">KCTC 29097</strain>
    </source>
</reference>
<dbReference type="InterPro" id="IPR014284">
    <property type="entry name" value="RNA_pol_sigma-70_dom"/>
</dbReference>
<dbReference type="Gene3D" id="1.10.1740.10">
    <property type="match status" value="1"/>
</dbReference>
<dbReference type="SUPFAM" id="SSF88659">
    <property type="entry name" value="Sigma3 and sigma4 domains of RNA polymerase sigma factors"/>
    <property type="match status" value="1"/>
</dbReference>
<feature type="compositionally biased region" description="Pro residues" evidence="6">
    <location>
        <begin position="533"/>
        <end position="547"/>
    </location>
</feature>
<feature type="compositionally biased region" description="Low complexity" evidence="6">
    <location>
        <begin position="360"/>
        <end position="382"/>
    </location>
</feature>
<evidence type="ECO:0000256" key="1">
    <source>
        <dbReference type="ARBA" id="ARBA00010641"/>
    </source>
</evidence>
<accession>A0A3A9YV72</accession>
<keyword evidence="2" id="KW-0805">Transcription regulation</keyword>
<comment type="caution">
    <text evidence="7">The sequence shown here is derived from an EMBL/GenBank/DDBJ whole genome shotgun (WGS) entry which is preliminary data.</text>
</comment>
<proteinExistence type="inferred from homology"/>
<feature type="region of interest" description="Disordered" evidence="6">
    <location>
        <begin position="448"/>
        <end position="496"/>
    </location>
</feature>
<feature type="region of interest" description="Disordered" evidence="6">
    <location>
        <begin position="107"/>
        <end position="154"/>
    </location>
</feature>
<dbReference type="Gene3D" id="1.10.10.10">
    <property type="entry name" value="Winged helix-like DNA-binding domain superfamily/Winged helix DNA-binding domain"/>
    <property type="match status" value="1"/>
</dbReference>
<feature type="compositionally biased region" description="Pro residues" evidence="6">
    <location>
        <begin position="468"/>
        <end position="479"/>
    </location>
</feature>
<comment type="similarity">
    <text evidence="1">Belongs to the sigma-70 factor family. ECF subfamily.</text>
</comment>
<dbReference type="InterPro" id="IPR036388">
    <property type="entry name" value="WH-like_DNA-bd_sf"/>
</dbReference>
<keyword evidence="5" id="KW-0804">Transcription</keyword>
<evidence type="ECO:0000256" key="2">
    <source>
        <dbReference type="ARBA" id="ARBA00023015"/>
    </source>
</evidence>
<dbReference type="SUPFAM" id="SSF88946">
    <property type="entry name" value="Sigma2 domain of RNA polymerase sigma factors"/>
    <property type="match status" value="1"/>
</dbReference>
<evidence type="ECO:0000313" key="7">
    <source>
        <dbReference type="EMBL" id="RKN39474.1"/>
    </source>
</evidence>
<dbReference type="GO" id="GO:0006352">
    <property type="term" value="P:DNA-templated transcription initiation"/>
    <property type="evidence" value="ECO:0007669"/>
    <property type="project" value="InterPro"/>
</dbReference>
<dbReference type="InterPro" id="IPR013325">
    <property type="entry name" value="RNA_pol_sigma_r2"/>
</dbReference>
<feature type="region of interest" description="Disordered" evidence="6">
    <location>
        <begin position="529"/>
        <end position="584"/>
    </location>
</feature>
<dbReference type="GO" id="GO:0016987">
    <property type="term" value="F:sigma factor activity"/>
    <property type="evidence" value="ECO:0007669"/>
    <property type="project" value="UniProtKB-KW"/>
</dbReference>
<organism evidence="7 8">
    <name type="scientific">Streptomyces hoynatensis</name>
    <dbReference type="NCBI Taxonomy" id="1141874"/>
    <lineage>
        <taxon>Bacteria</taxon>
        <taxon>Bacillati</taxon>
        <taxon>Actinomycetota</taxon>
        <taxon>Actinomycetes</taxon>
        <taxon>Kitasatosporales</taxon>
        <taxon>Streptomycetaceae</taxon>
        <taxon>Streptomyces</taxon>
    </lineage>
</organism>
<evidence type="ECO:0000313" key="8">
    <source>
        <dbReference type="Proteomes" id="UP000272474"/>
    </source>
</evidence>